<evidence type="ECO:0000256" key="2">
    <source>
        <dbReference type="SAM" id="MobiDB-lite"/>
    </source>
</evidence>
<dbReference type="GO" id="GO:1901673">
    <property type="term" value="P:regulation of mitotic spindle assembly"/>
    <property type="evidence" value="ECO:0007669"/>
    <property type="project" value="TreeGrafter"/>
</dbReference>
<dbReference type="GO" id="GO:0005643">
    <property type="term" value="C:nuclear pore"/>
    <property type="evidence" value="ECO:0007669"/>
    <property type="project" value="TreeGrafter"/>
</dbReference>
<name>A0AAF3FII7_9BILA</name>
<feature type="region of interest" description="Disordered" evidence="2">
    <location>
        <begin position="1030"/>
        <end position="1049"/>
    </location>
</feature>
<keyword evidence="1" id="KW-0175">Coiled coil</keyword>
<organism evidence="3 4">
    <name type="scientific">Mesorhabditis belari</name>
    <dbReference type="NCBI Taxonomy" id="2138241"/>
    <lineage>
        <taxon>Eukaryota</taxon>
        <taxon>Metazoa</taxon>
        <taxon>Ecdysozoa</taxon>
        <taxon>Nematoda</taxon>
        <taxon>Chromadorea</taxon>
        <taxon>Rhabditida</taxon>
        <taxon>Rhabditina</taxon>
        <taxon>Rhabditomorpha</taxon>
        <taxon>Rhabditoidea</taxon>
        <taxon>Rhabditidae</taxon>
        <taxon>Mesorhabditinae</taxon>
        <taxon>Mesorhabditis</taxon>
    </lineage>
</organism>
<accession>A0AAF3FII7</accession>
<evidence type="ECO:0000313" key="3">
    <source>
        <dbReference type="Proteomes" id="UP000887575"/>
    </source>
</evidence>
<feature type="coiled-coil region" evidence="1">
    <location>
        <begin position="14"/>
        <end position="48"/>
    </location>
</feature>
<feature type="region of interest" description="Disordered" evidence="2">
    <location>
        <begin position="1059"/>
        <end position="1459"/>
    </location>
</feature>
<dbReference type="PANTHER" id="PTHR18898:SF2">
    <property type="entry name" value="NUCLEOPROTEIN TPR"/>
    <property type="match status" value="1"/>
</dbReference>
<dbReference type="Proteomes" id="UP000887575">
    <property type="component" value="Unassembled WGS sequence"/>
</dbReference>
<feature type="compositionally biased region" description="Basic and acidic residues" evidence="2">
    <location>
        <begin position="1326"/>
        <end position="1335"/>
    </location>
</feature>
<feature type="compositionally biased region" description="Acidic residues" evidence="2">
    <location>
        <begin position="1336"/>
        <end position="1346"/>
    </location>
</feature>
<dbReference type="GO" id="GO:0017056">
    <property type="term" value="F:structural constituent of nuclear pore"/>
    <property type="evidence" value="ECO:0007669"/>
    <property type="project" value="TreeGrafter"/>
</dbReference>
<feature type="compositionally biased region" description="Polar residues" evidence="2">
    <location>
        <begin position="1030"/>
        <end position="1042"/>
    </location>
</feature>
<keyword evidence="3" id="KW-1185">Reference proteome</keyword>
<evidence type="ECO:0000313" key="4">
    <source>
        <dbReference type="WBParaSite" id="MBELARI_LOCUS5892"/>
    </source>
</evidence>
<feature type="compositionally biased region" description="Low complexity" evidence="2">
    <location>
        <begin position="1439"/>
        <end position="1449"/>
    </location>
</feature>
<protein>
    <submittedName>
        <fullName evidence="4">Nucleoprotein TPR</fullName>
    </submittedName>
</protein>
<evidence type="ECO:0000256" key="1">
    <source>
        <dbReference type="SAM" id="Coils"/>
    </source>
</evidence>
<feature type="compositionally biased region" description="Basic and acidic residues" evidence="2">
    <location>
        <begin position="1095"/>
        <end position="1104"/>
    </location>
</feature>
<feature type="compositionally biased region" description="Low complexity" evidence="2">
    <location>
        <begin position="1382"/>
        <end position="1396"/>
    </location>
</feature>
<feature type="compositionally biased region" description="Basic residues" evidence="2">
    <location>
        <begin position="1450"/>
        <end position="1459"/>
    </location>
</feature>
<feature type="compositionally biased region" description="Acidic residues" evidence="2">
    <location>
        <begin position="1238"/>
        <end position="1273"/>
    </location>
</feature>
<reference evidence="4" key="1">
    <citation type="submission" date="2024-02" db="UniProtKB">
        <authorList>
            <consortium name="WormBaseParasite"/>
        </authorList>
    </citation>
    <scope>IDENTIFICATION</scope>
</reference>
<feature type="region of interest" description="Disordered" evidence="2">
    <location>
        <begin position="279"/>
        <end position="301"/>
    </location>
</feature>
<feature type="region of interest" description="Disordered" evidence="2">
    <location>
        <begin position="892"/>
        <end position="924"/>
    </location>
</feature>
<feature type="compositionally biased region" description="Low complexity" evidence="2">
    <location>
        <begin position="1347"/>
        <end position="1369"/>
    </location>
</feature>
<proteinExistence type="predicted"/>
<sequence>MENDENHIIADDRIAQHNGRFNELQVSRASLEAELEMQRQIATETKREFDKFMQSFYKKGEEAQKARSALVEIEKKLLSNNEMVLQQQNRIASLEVANRVLSEDTDHARSTIARLEGELKVHQEMAKTHETLISVLGDAERRLQLGEDLKITRLESLLESTTIERDQLRVTNQNLSDQLTHASRLSSEAEKRLSGERDHLMAKLNETQAANKEIEDEMVNLRAKLDVAQKQAALYESSNVAHNPERLANRNTYLETQVEELRVQLAESDAKLKRREQELAQLSTTSDSVEASLRQHTENSSQTISQLNSLLRKAEQRNVELTSDLAVARDELQRESENFTAREAQWNNDKTTLEQRIAIIEVQLANSESVKEDTQRRLNEARSENTQDKEKVNELEQNINQLQIDRDGLEVNLEGLRTQLSHTTIELQNANARVVEEARAREAAVDAEKTRQKDAEEKIRRAEENLLVAQSRTEELVQHIANLSNELSVREAQLSGQATEGVGVISEGSVQSLHQVLRFLREEKEKAQERLMQAEIDEKRKAIESEELRVEKNRIAETLRQREAEAEQNKAALAQRSELITRLQKMASIAKENTMLKGEKEKLTTAYSQLNNKAITLDRQVAQLQEDKAKAEQNAASATALAEARQAELEVSRKKIGETAQQKINNMMKAVEEARARAEKFVAEKDAETLKVQEVVQQAAGKDKTIKTLELKVKDTENRHQQVVALAKSLRDQRDKLKQQVDGKTPIEPVQNESMQKKQEEIQQLQEQVNDLTQKLEAEVAKAKALHEQAEEEKNEASFRSTAMSNMVKKTQDRLTSLTKELEAEKEAHARTRAEAALQQAAVQPSSSHPVELPPAPTPVISQSSVIVPSVPTPTSASGTTSTVQHMTETVPHVPSSSVTRQTDAHPTVPSAQQSIFSPFSNQPSTFRTTPSSAVFGSTTLFQAQTSSNLLPTSSSTVTVSAPQSSSPTPSVPMVASFFGTRPATIPNRGSSSFTFASSAAPADPAPAISTFSSFATTTTTKPVISIGESSHLSATQPQPDSRAQEESSVVLVEEDLLPPTDGVSQDGLLSAITSSSGEGVGGRKRTATGNETDNEAKRQRESPGEEQITSSERLHDEAEVTVLLDEDVSNEALEEIPGEDEDLGDHDDEDLEGLEEEGEIGEMEEGNDDGLPEVIDNFEDDDDDIQEVPDHPLQHQRMQRQGTPSDDDIQVLSSDTDEGDGATDSEDDQGIGRMDEEQGDEEEAEDFDYGEGAEDLDDEEAAVDFVDDDGEAEVIQGIDQSDHDAGGDVDEQTQDAENVGDDLGDLGEEREAASAMEEADDEREDGEKSMRAAEDEGIAGEEESDTYSQPSQSSSTATSHAGRQAQMRRAARTPISYDLVPTSSNESTEPQSSSSGVAAAQRRQRPPMSAGLYVTPMNRQQTAQRGGMISGRGQPQMARRGGAPGLAQRARRGGGRGI</sequence>
<feature type="compositionally biased region" description="Acidic residues" evidence="2">
    <location>
        <begin position="1206"/>
        <end position="1230"/>
    </location>
</feature>
<feature type="coiled-coil region" evidence="1">
    <location>
        <begin position="510"/>
        <end position="835"/>
    </location>
</feature>
<feature type="compositionally biased region" description="Polar residues" evidence="2">
    <location>
        <begin position="910"/>
        <end position="924"/>
    </location>
</feature>
<dbReference type="GO" id="GO:0006406">
    <property type="term" value="P:mRNA export from nucleus"/>
    <property type="evidence" value="ECO:0007669"/>
    <property type="project" value="TreeGrafter"/>
</dbReference>
<feature type="compositionally biased region" description="Acidic residues" evidence="2">
    <location>
        <begin position="1125"/>
        <end position="1188"/>
    </location>
</feature>
<dbReference type="WBParaSite" id="MBELARI_LOCUS5892">
    <property type="protein sequence ID" value="MBELARI_LOCUS5892"/>
    <property type="gene ID" value="MBELARI_LOCUS5892"/>
</dbReference>
<dbReference type="PANTHER" id="PTHR18898">
    <property type="entry name" value="NUCLEOPROTEIN TPR-RELATED"/>
    <property type="match status" value="1"/>
</dbReference>
<feature type="compositionally biased region" description="Acidic residues" evidence="2">
    <location>
        <begin position="1288"/>
        <end position="1307"/>
    </location>
</feature>
<feature type="compositionally biased region" description="Polar residues" evidence="2">
    <location>
        <begin position="280"/>
        <end position="289"/>
    </location>
</feature>